<dbReference type="InterPro" id="IPR013437">
    <property type="entry name" value="FtsW"/>
</dbReference>
<dbReference type="GO" id="GO:0005886">
    <property type="term" value="C:plasma membrane"/>
    <property type="evidence" value="ECO:0007669"/>
    <property type="project" value="UniProtKB-SubCell"/>
</dbReference>
<evidence type="ECO:0000256" key="9">
    <source>
        <dbReference type="ARBA" id="ARBA00022984"/>
    </source>
</evidence>
<comment type="similarity">
    <text evidence="14 16">Belongs to the SEDS family. FtsW subfamily.</text>
</comment>
<sequence length="400" mass="44041">MILSLLRPYPSPLASRHGIDLDFPLLAGCLLLLGLGLVMVTSASSEVAAAQSGNPLYFMYRHLVYLAIGFVACGVVMLIPMATWQRFGFPLLIIAFLLLVAVLVPGIGREVNGSLRWIGFGIFNVQPSEIAKVFVVLYLSGYLVRRQHEVRHTWAGFFKPFIVLLPMAMLLLREPDFGATVVMMGAAGAMLFLGGVGLFRFMLMVALAVLAVFVLVQTQSYRMQRLITFTDPWADQFGSGYQLTQALIAFGRGGWTGLGLGNSIQKQFYLPEAHTDFLFAVLAEELGLIGAMATVGLFLFVCVRGLFIGHWAEQSKQFFSAYVAYGLSMLWIGQFLINIGVNVGLLPTKGLTLPFLSYGGSSLVICCVSMGLLLRIEWERRTLADTEDVEFTEEDFADVR</sequence>
<evidence type="ECO:0000313" key="17">
    <source>
        <dbReference type="EMBL" id="ALZ85853.1"/>
    </source>
</evidence>
<keyword evidence="3 16" id="KW-1003">Cell membrane</keyword>
<feature type="transmembrane region" description="Helical" evidence="16">
    <location>
        <begin position="177"/>
        <end position="194"/>
    </location>
</feature>
<dbReference type="GO" id="GO:0043093">
    <property type="term" value="P:FtsZ-dependent cytokinesis"/>
    <property type="evidence" value="ECO:0007669"/>
    <property type="project" value="UniProtKB-UniRule"/>
</dbReference>
<dbReference type="PANTHER" id="PTHR30474">
    <property type="entry name" value="CELL CYCLE PROTEIN"/>
    <property type="match status" value="1"/>
</dbReference>
<feature type="transmembrane region" description="Helical" evidence="16">
    <location>
        <begin position="21"/>
        <end position="43"/>
    </location>
</feature>
<comment type="pathway">
    <text evidence="2 16">Cell wall biogenesis; peptidoglycan biosynthesis.</text>
</comment>
<proteinExistence type="inferred from homology"/>
<dbReference type="Proteomes" id="UP000064137">
    <property type="component" value="Chromosome"/>
</dbReference>
<keyword evidence="8 16" id="KW-0133">Cell shape</keyword>
<evidence type="ECO:0000256" key="16">
    <source>
        <dbReference type="HAMAP-Rule" id="MF_00913"/>
    </source>
</evidence>
<protein>
    <recommendedName>
        <fullName evidence="16">Probable peptidoglycan glycosyltransferase FtsW</fullName>
        <shortName evidence="16">PGT</shortName>
        <ecNumber evidence="16">2.4.99.28</ecNumber>
    </recommendedName>
    <alternativeName>
        <fullName evidence="16">Cell division protein FtsW</fullName>
    </alternativeName>
    <alternativeName>
        <fullName evidence="16">Cell wall polymerase</fullName>
    </alternativeName>
    <alternativeName>
        <fullName evidence="16">Peptidoglycan polymerase</fullName>
        <shortName evidence="16">PG polymerase</shortName>
    </alternativeName>
</protein>
<keyword evidence="12 16" id="KW-0131">Cell cycle</keyword>
<reference evidence="17 18" key="1">
    <citation type="submission" date="2016-01" db="EMBL/GenBank/DDBJ databases">
        <title>Annotation of Pseudomonas oryzihabitans USDA-ARS-USMARC-56511.</title>
        <authorList>
            <person name="Harhay G.P."/>
            <person name="Harhay D.M."/>
            <person name="Smith T.P.L."/>
            <person name="Bono J.L."/>
            <person name="Heaton M.P."/>
            <person name="Clawson M.L."/>
            <person name="Chitko-Mckown C.G."/>
            <person name="Capik S.F."/>
            <person name="DeDonder K.D."/>
            <person name="Apley M.D."/>
            <person name="Lubbers B.V."/>
            <person name="White B.J."/>
            <person name="Larson R.L."/>
        </authorList>
    </citation>
    <scope>NUCLEOTIDE SEQUENCE [LARGE SCALE GENOMIC DNA]</scope>
    <source>
        <strain evidence="17 18">USDA-ARS-USMARC-56511</strain>
    </source>
</reference>
<feature type="transmembrane region" description="Helical" evidence="16">
    <location>
        <begin position="152"/>
        <end position="171"/>
    </location>
</feature>
<keyword evidence="13 16" id="KW-0961">Cell wall biogenesis/degradation</keyword>
<keyword evidence="16" id="KW-0997">Cell inner membrane</keyword>
<feature type="transmembrane region" description="Helical" evidence="16">
    <location>
        <begin position="201"/>
        <end position="221"/>
    </location>
</feature>
<keyword evidence="9 16" id="KW-0573">Peptidoglycan synthesis</keyword>
<feature type="transmembrane region" description="Helical" evidence="16">
    <location>
        <begin position="114"/>
        <end position="140"/>
    </location>
</feature>
<evidence type="ECO:0000256" key="7">
    <source>
        <dbReference type="ARBA" id="ARBA00022692"/>
    </source>
</evidence>
<organism evidence="17 18">
    <name type="scientific">Pseudomonas oryzihabitans</name>
    <dbReference type="NCBI Taxonomy" id="47885"/>
    <lineage>
        <taxon>Bacteria</taxon>
        <taxon>Pseudomonadati</taxon>
        <taxon>Pseudomonadota</taxon>
        <taxon>Gammaproteobacteria</taxon>
        <taxon>Pseudomonadales</taxon>
        <taxon>Pseudomonadaceae</taxon>
        <taxon>Pseudomonas</taxon>
    </lineage>
</organism>
<keyword evidence="6 16" id="KW-0808">Transferase</keyword>
<keyword evidence="10 16" id="KW-1133">Transmembrane helix</keyword>
<keyword evidence="4 16" id="KW-0132">Cell division</keyword>
<dbReference type="GO" id="GO:0032153">
    <property type="term" value="C:cell division site"/>
    <property type="evidence" value="ECO:0007669"/>
    <property type="project" value="UniProtKB-UniRule"/>
</dbReference>
<evidence type="ECO:0000256" key="6">
    <source>
        <dbReference type="ARBA" id="ARBA00022679"/>
    </source>
</evidence>
<dbReference type="GO" id="GO:0071555">
    <property type="term" value="P:cell wall organization"/>
    <property type="evidence" value="ECO:0007669"/>
    <property type="project" value="UniProtKB-KW"/>
</dbReference>
<comment type="subcellular location">
    <subcellularLocation>
        <location evidence="16">Cell inner membrane</location>
        <topology evidence="16">Multi-pass membrane protein</topology>
    </subcellularLocation>
    <subcellularLocation>
        <location evidence="1">Cell membrane</location>
        <topology evidence="1">Multi-pass membrane protein</topology>
    </subcellularLocation>
    <text evidence="16">Localizes to the division septum.</text>
</comment>
<evidence type="ECO:0000256" key="1">
    <source>
        <dbReference type="ARBA" id="ARBA00004651"/>
    </source>
</evidence>
<feature type="transmembrane region" description="Helical" evidence="16">
    <location>
        <begin position="319"/>
        <end position="343"/>
    </location>
</feature>
<evidence type="ECO:0000313" key="18">
    <source>
        <dbReference type="Proteomes" id="UP000064137"/>
    </source>
</evidence>
<feature type="transmembrane region" description="Helical" evidence="16">
    <location>
        <begin position="63"/>
        <end position="82"/>
    </location>
</feature>
<dbReference type="HAMAP" id="MF_00913">
    <property type="entry name" value="PGT_FtsW_proteobact"/>
    <property type="match status" value="1"/>
</dbReference>
<name>A0A0U4WUG5_9PSED</name>
<dbReference type="NCBIfam" id="TIGR02614">
    <property type="entry name" value="ftsW"/>
    <property type="match status" value="1"/>
</dbReference>
<evidence type="ECO:0000256" key="12">
    <source>
        <dbReference type="ARBA" id="ARBA00023306"/>
    </source>
</evidence>
<evidence type="ECO:0000256" key="4">
    <source>
        <dbReference type="ARBA" id="ARBA00022618"/>
    </source>
</evidence>
<evidence type="ECO:0000256" key="8">
    <source>
        <dbReference type="ARBA" id="ARBA00022960"/>
    </source>
</evidence>
<comment type="function">
    <text evidence="16">Peptidoglycan polymerase that is essential for cell division.</text>
</comment>
<dbReference type="KEGG" id="por:APT59_17220"/>
<feature type="transmembrane region" description="Helical" evidence="16">
    <location>
        <begin position="355"/>
        <end position="374"/>
    </location>
</feature>
<dbReference type="GO" id="GO:0008955">
    <property type="term" value="F:peptidoglycan glycosyltransferase activity"/>
    <property type="evidence" value="ECO:0007669"/>
    <property type="project" value="UniProtKB-UniRule"/>
</dbReference>
<evidence type="ECO:0000256" key="11">
    <source>
        <dbReference type="ARBA" id="ARBA00023136"/>
    </source>
</evidence>
<evidence type="ECO:0000256" key="14">
    <source>
        <dbReference type="ARBA" id="ARBA00038053"/>
    </source>
</evidence>
<evidence type="ECO:0000256" key="13">
    <source>
        <dbReference type="ARBA" id="ARBA00023316"/>
    </source>
</evidence>
<evidence type="ECO:0000256" key="10">
    <source>
        <dbReference type="ARBA" id="ARBA00022989"/>
    </source>
</evidence>
<evidence type="ECO:0000256" key="15">
    <source>
        <dbReference type="ARBA" id="ARBA00049902"/>
    </source>
</evidence>
<dbReference type="InterPro" id="IPR018365">
    <property type="entry name" value="Cell_cycle_FtsW-rel_CS"/>
</dbReference>
<feature type="transmembrane region" description="Helical" evidence="16">
    <location>
        <begin position="286"/>
        <end position="307"/>
    </location>
</feature>
<dbReference type="UniPathway" id="UPA00219"/>
<evidence type="ECO:0000256" key="3">
    <source>
        <dbReference type="ARBA" id="ARBA00022475"/>
    </source>
</evidence>
<dbReference type="GO" id="GO:0009252">
    <property type="term" value="P:peptidoglycan biosynthetic process"/>
    <property type="evidence" value="ECO:0007669"/>
    <property type="project" value="UniProtKB-UniRule"/>
</dbReference>
<evidence type="ECO:0000256" key="2">
    <source>
        <dbReference type="ARBA" id="ARBA00004752"/>
    </source>
</evidence>
<keyword evidence="5 16" id="KW-0328">Glycosyltransferase</keyword>
<keyword evidence="11 16" id="KW-0472">Membrane</keyword>
<dbReference type="PROSITE" id="PS00428">
    <property type="entry name" value="FTSW_RODA_SPOVE"/>
    <property type="match status" value="1"/>
</dbReference>
<accession>A0A0U4WUG5</accession>
<dbReference type="PANTHER" id="PTHR30474:SF2">
    <property type="entry name" value="PEPTIDOGLYCAN GLYCOSYLTRANSFERASE FTSW-RELATED"/>
    <property type="match status" value="1"/>
</dbReference>
<evidence type="ECO:0000256" key="5">
    <source>
        <dbReference type="ARBA" id="ARBA00022676"/>
    </source>
</evidence>
<dbReference type="EMBL" id="CP013987">
    <property type="protein sequence ID" value="ALZ85853.1"/>
    <property type="molecule type" value="Genomic_DNA"/>
</dbReference>
<dbReference type="Pfam" id="PF01098">
    <property type="entry name" value="FTSW_RODA_SPOVE"/>
    <property type="match status" value="1"/>
</dbReference>
<gene>
    <name evidence="16" type="primary">ftsW</name>
    <name evidence="17" type="ORF">APT59_17220</name>
</gene>
<dbReference type="AlphaFoldDB" id="A0A0U4WUG5"/>
<feature type="transmembrane region" description="Helical" evidence="16">
    <location>
        <begin position="89"/>
        <end position="108"/>
    </location>
</feature>
<dbReference type="GO" id="GO:0015648">
    <property type="term" value="F:lipid-linked peptidoglycan transporter activity"/>
    <property type="evidence" value="ECO:0007669"/>
    <property type="project" value="TreeGrafter"/>
</dbReference>
<keyword evidence="7 16" id="KW-0812">Transmembrane</keyword>
<dbReference type="GO" id="GO:0008360">
    <property type="term" value="P:regulation of cell shape"/>
    <property type="evidence" value="ECO:0007669"/>
    <property type="project" value="UniProtKB-KW"/>
</dbReference>
<dbReference type="InterPro" id="IPR001182">
    <property type="entry name" value="FtsW/RodA"/>
</dbReference>
<dbReference type="EC" id="2.4.99.28" evidence="16"/>
<comment type="catalytic activity">
    <reaction evidence="15 16">
        <text>[GlcNAc-(1-&gt;4)-Mur2Ac(oyl-L-Ala-gamma-D-Glu-L-Lys-D-Ala-D-Ala)](n)-di-trans,octa-cis-undecaprenyl diphosphate + beta-D-GlcNAc-(1-&gt;4)-Mur2Ac(oyl-L-Ala-gamma-D-Glu-L-Lys-D-Ala-D-Ala)-di-trans,octa-cis-undecaprenyl diphosphate = [GlcNAc-(1-&gt;4)-Mur2Ac(oyl-L-Ala-gamma-D-Glu-L-Lys-D-Ala-D-Ala)](n+1)-di-trans,octa-cis-undecaprenyl diphosphate + di-trans,octa-cis-undecaprenyl diphosphate + H(+)</text>
        <dbReference type="Rhea" id="RHEA:23708"/>
        <dbReference type="Rhea" id="RHEA-COMP:9602"/>
        <dbReference type="Rhea" id="RHEA-COMP:9603"/>
        <dbReference type="ChEBI" id="CHEBI:15378"/>
        <dbReference type="ChEBI" id="CHEBI:58405"/>
        <dbReference type="ChEBI" id="CHEBI:60033"/>
        <dbReference type="ChEBI" id="CHEBI:78435"/>
        <dbReference type="EC" id="2.4.99.28"/>
    </reaction>
</comment>